<sequence>MGVVVCRCWPTVERWLRDDARWPHDWRVTLRAAVRRAWRGVVRLPPRVFRGGGRRSGDDVTAEFF</sequence>
<evidence type="ECO:0000313" key="1">
    <source>
        <dbReference type="EMBL" id="KZT75243.1"/>
    </source>
</evidence>
<dbReference type="EMBL" id="KV317455">
    <property type="protein sequence ID" value="KZT75243.1"/>
    <property type="molecule type" value="Genomic_DNA"/>
</dbReference>
<accession>A0A2Z6ZWQ2</accession>
<keyword evidence="2" id="KW-1185">Reference proteome</keyword>
<dbReference type="Proteomes" id="UP000250235">
    <property type="component" value="Unassembled WGS sequence"/>
</dbReference>
<gene>
    <name evidence="1" type="ORF">F511_47732</name>
</gene>
<proteinExistence type="predicted"/>
<protein>
    <submittedName>
        <fullName evidence="1">Uncharacterized protein</fullName>
    </submittedName>
</protein>
<organism evidence="1 2">
    <name type="scientific">Dorcoceras hygrometricum</name>
    <dbReference type="NCBI Taxonomy" id="472368"/>
    <lineage>
        <taxon>Eukaryota</taxon>
        <taxon>Viridiplantae</taxon>
        <taxon>Streptophyta</taxon>
        <taxon>Embryophyta</taxon>
        <taxon>Tracheophyta</taxon>
        <taxon>Spermatophyta</taxon>
        <taxon>Magnoliopsida</taxon>
        <taxon>eudicotyledons</taxon>
        <taxon>Gunneridae</taxon>
        <taxon>Pentapetalae</taxon>
        <taxon>asterids</taxon>
        <taxon>lamiids</taxon>
        <taxon>Lamiales</taxon>
        <taxon>Gesneriaceae</taxon>
        <taxon>Didymocarpoideae</taxon>
        <taxon>Trichosporeae</taxon>
        <taxon>Loxocarpinae</taxon>
        <taxon>Dorcoceras</taxon>
    </lineage>
</organism>
<reference evidence="1 2" key="1">
    <citation type="journal article" date="2015" name="Proc. Natl. Acad. Sci. U.S.A.">
        <title>The resurrection genome of Boea hygrometrica: A blueprint for survival of dehydration.</title>
        <authorList>
            <person name="Xiao L."/>
            <person name="Yang G."/>
            <person name="Zhang L."/>
            <person name="Yang X."/>
            <person name="Zhao S."/>
            <person name="Ji Z."/>
            <person name="Zhou Q."/>
            <person name="Hu M."/>
            <person name="Wang Y."/>
            <person name="Chen M."/>
            <person name="Xu Y."/>
            <person name="Jin H."/>
            <person name="Xiao X."/>
            <person name="Hu G."/>
            <person name="Bao F."/>
            <person name="Hu Y."/>
            <person name="Wan P."/>
            <person name="Li L."/>
            <person name="Deng X."/>
            <person name="Kuang T."/>
            <person name="Xiang C."/>
            <person name="Zhu J.K."/>
            <person name="Oliver M.J."/>
            <person name="He Y."/>
        </authorList>
    </citation>
    <scope>NUCLEOTIDE SEQUENCE [LARGE SCALE GENOMIC DNA]</scope>
    <source>
        <strain evidence="2">cv. XS01</strain>
    </source>
</reference>
<name>A0A2Z6ZWQ2_9LAMI</name>
<evidence type="ECO:0000313" key="2">
    <source>
        <dbReference type="Proteomes" id="UP000250235"/>
    </source>
</evidence>
<dbReference type="AlphaFoldDB" id="A0A2Z6ZWQ2"/>